<organism evidence="2 3">
    <name type="scientific">Angomonas deanei</name>
    <dbReference type="NCBI Taxonomy" id="59799"/>
    <lineage>
        <taxon>Eukaryota</taxon>
        <taxon>Discoba</taxon>
        <taxon>Euglenozoa</taxon>
        <taxon>Kinetoplastea</taxon>
        <taxon>Metakinetoplastina</taxon>
        <taxon>Trypanosomatida</taxon>
        <taxon>Trypanosomatidae</taxon>
        <taxon>Strigomonadinae</taxon>
        <taxon>Angomonas</taxon>
    </lineage>
</organism>
<evidence type="ECO:0000313" key="3">
    <source>
        <dbReference type="Proteomes" id="UP000515908"/>
    </source>
</evidence>
<dbReference type="GO" id="GO:0045505">
    <property type="term" value="F:dynein intermediate chain binding"/>
    <property type="evidence" value="ECO:0007669"/>
    <property type="project" value="InterPro"/>
</dbReference>
<dbReference type="GO" id="GO:0007018">
    <property type="term" value="P:microtubule-based movement"/>
    <property type="evidence" value="ECO:0007669"/>
    <property type="project" value="InterPro"/>
</dbReference>
<keyword evidence="3" id="KW-1185">Reference proteome</keyword>
<proteinExistence type="predicted"/>
<protein>
    <submittedName>
        <fullName evidence="2">Dynein heavy chain C-terminal domain containing protein, putative</fullName>
    </submittedName>
</protein>
<sequence>MEGARWDNENRTLEESRPKELYTEVPILHLNPIASRQPNPSDYVCPVYKTLTRAGTLSTTGHSTNFVLPIEIPTSRPPSHWVERGVACLVSLNY</sequence>
<dbReference type="EMBL" id="LR877156">
    <property type="protein sequence ID" value="CAD2219008.1"/>
    <property type="molecule type" value="Genomic_DNA"/>
</dbReference>
<dbReference type="VEuPathDB" id="TriTrypDB:ADEAN_000650100"/>
<dbReference type="GO" id="GO:0030286">
    <property type="term" value="C:dynein complex"/>
    <property type="evidence" value="ECO:0007669"/>
    <property type="project" value="InterPro"/>
</dbReference>
<gene>
    <name evidence="2" type="ORF">ADEAN_000650100</name>
</gene>
<dbReference type="AlphaFoldDB" id="A0A7G2CGJ9"/>
<evidence type="ECO:0000313" key="2">
    <source>
        <dbReference type="EMBL" id="CAD2219008.1"/>
    </source>
</evidence>
<dbReference type="Proteomes" id="UP000515908">
    <property type="component" value="Chromosome 12"/>
</dbReference>
<dbReference type="InterPro" id="IPR043160">
    <property type="entry name" value="Dynein_C_barrel"/>
</dbReference>
<dbReference type="InterPro" id="IPR041228">
    <property type="entry name" value="Dynein_C"/>
</dbReference>
<feature type="domain" description="Dynein heavy chain C-terminal" evidence="1">
    <location>
        <begin position="1"/>
        <end position="89"/>
    </location>
</feature>
<evidence type="ECO:0000259" key="1">
    <source>
        <dbReference type="Pfam" id="PF18199"/>
    </source>
</evidence>
<dbReference type="PANTHER" id="PTHR46961">
    <property type="entry name" value="DYNEIN HEAVY CHAIN 1, AXONEMAL-LIKE PROTEIN"/>
    <property type="match status" value="1"/>
</dbReference>
<accession>A0A7G2CGJ9</accession>
<dbReference type="OrthoDB" id="10251809at2759"/>
<name>A0A7G2CGJ9_9TRYP</name>
<reference evidence="2 3" key="1">
    <citation type="submission" date="2020-08" db="EMBL/GenBank/DDBJ databases">
        <authorList>
            <person name="Newling K."/>
            <person name="Davey J."/>
            <person name="Forrester S."/>
        </authorList>
    </citation>
    <scope>NUCLEOTIDE SEQUENCE [LARGE SCALE GENOMIC DNA]</scope>
    <source>
        <strain evidence="3">Crithidia deanei Carvalho (ATCC PRA-265)</strain>
    </source>
</reference>
<dbReference type="Gene3D" id="3.10.490.20">
    <property type="match status" value="1"/>
</dbReference>
<dbReference type="Pfam" id="PF18199">
    <property type="entry name" value="Dynein_C"/>
    <property type="match status" value="1"/>
</dbReference>
<dbReference type="FunFam" id="3.10.490.20:FF:000009">
    <property type="entry name" value="Dynein heavy chain 4"/>
    <property type="match status" value="1"/>
</dbReference>
<dbReference type="GO" id="GO:0051959">
    <property type="term" value="F:dynein light intermediate chain binding"/>
    <property type="evidence" value="ECO:0007669"/>
    <property type="project" value="InterPro"/>
</dbReference>
<dbReference type="PANTHER" id="PTHR46961:SF5">
    <property type="entry name" value="DYNEIN AXONEMAL HEAVY CHAIN 1"/>
    <property type="match status" value="1"/>
</dbReference>
<dbReference type="InterPro" id="IPR026983">
    <property type="entry name" value="DHC"/>
</dbReference>